<dbReference type="RefSeq" id="WP_146857254.1">
    <property type="nucleotide sequence ID" value="NZ_BKAU01000001.1"/>
</dbReference>
<organism evidence="1 2">
    <name type="scientific">Chitinophaga cymbidii</name>
    <dbReference type="NCBI Taxonomy" id="1096750"/>
    <lineage>
        <taxon>Bacteria</taxon>
        <taxon>Pseudomonadati</taxon>
        <taxon>Bacteroidota</taxon>
        <taxon>Chitinophagia</taxon>
        <taxon>Chitinophagales</taxon>
        <taxon>Chitinophagaceae</taxon>
        <taxon>Chitinophaga</taxon>
    </lineage>
</organism>
<name>A0A512RDG4_9BACT</name>
<dbReference type="EMBL" id="BKAU01000001">
    <property type="protein sequence ID" value="GEP93742.1"/>
    <property type="molecule type" value="Genomic_DNA"/>
</dbReference>
<proteinExistence type="predicted"/>
<comment type="caution">
    <text evidence="1">The sequence shown here is derived from an EMBL/GenBank/DDBJ whole genome shotgun (WGS) entry which is preliminary data.</text>
</comment>
<evidence type="ECO:0000313" key="1">
    <source>
        <dbReference type="EMBL" id="GEP93742.1"/>
    </source>
</evidence>
<protein>
    <submittedName>
        <fullName evidence="1">Uncharacterized protein</fullName>
    </submittedName>
</protein>
<evidence type="ECO:0000313" key="2">
    <source>
        <dbReference type="Proteomes" id="UP000321436"/>
    </source>
</evidence>
<dbReference type="Proteomes" id="UP000321436">
    <property type="component" value="Unassembled WGS sequence"/>
</dbReference>
<dbReference type="InterPro" id="IPR032580">
    <property type="entry name" value="SatD"/>
</dbReference>
<sequence>MKKQAAVITGDIIQSSLLKASQRKRLQQTLEQAFNMVKSKDATFKAEQFRGDSFQAVLIERPGNALLGCLIVAARLRKENFKVRLAIGTGDITFSAKNIVTSDGTAFQHSGPYLDELKKKNGLISIVTPHPAMNQEWEIHSQVLSYLLERWSALQAEAVLEQLNGLTQAQAAEKLKIKQPAVHQRLQAAGWHVIVLIINRFGQHIPSMF</sequence>
<dbReference type="Pfam" id="PF16264">
    <property type="entry name" value="SatD"/>
    <property type="match status" value="1"/>
</dbReference>
<keyword evidence="2" id="KW-1185">Reference proteome</keyword>
<dbReference type="OrthoDB" id="7064118at2"/>
<accession>A0A512RDG4</accession>
<reference evidence="1 2" key="1">
    <citation type="submission" date="2019-07" db="EMBL/GenBank/DDBJ databases">
        <title>Whole genome shotgun sequence of Chitinophaga cymbidii NBRC 109752.</title>
        <authorList>
            <person name="Hosoyama A."/>
            <person name="Uohara A."/>
            <person name="Ohji S."/>
            <person name="Ichikawa N."/>
        </authorList>
    </citation>
    <scope>NUCLEOTIDE SEQUENCE [LARGE SCALE GENOMIC DNA]</scope>
    <source>
        <strain evidence="1 2">NBRC 109752</strain>
    </source>
</reference>
<gene>
    <name evidence="1" type="ORF">CCY01nite_00020</name>
</gene>
<dbReference type="AlphaFoldDB" id="A0A512RDG4"/>